<evidence type="ECO:0000313" key="3">
    <source>
        <dbReference type="Proteomes" id="UP001596514"/>
    </source>
</evidence>
<keyword evidence="3" id="KW-1185">Reference proteome</keyword>
<dbReference type="SUPFAM" id="SSF47413">
    <property type="entry name" value="lambda repressor-like DNA-binding domains"/>
    <property type="match status" value="1"/>
</dbReference>
<protein>
    <submittedName>
        <fullName evidence="2">Helix-turn-helix domain-containing protein</fullName>
    </submittedName>
</protein>
<dbReference type="CDD" id="cd00093">
    <property type="entry name" value="HTH_XRE"/>
    <property type="match status" value="1"/>
</dbReference>
<dbReference type="InterPro" id="IPR001387">
    <property type="entry name" value="Cro/C1-type_HTH"/>
</dbReference>
<evidence type="ECO:0000313" key="2">
    <source>
        <dbReference type="EMBL" id="MFC7598705.1"/>
    </source>
</evidence>
<gene>
    <name evidence="2" type="ORF">ACFQVD_01145</name>
</gene>
<dbReference type="InterPro" id="IPR010982">
    <property type="entry name" value="Lambda_DNA-bd_dom_sf"/>
</dbReference>
<dbReference type="EMBL" id="JBHTEE010000001">
    <property type="protein sequence ID" value="MFC7598705.1"/>
    <property type="molecule type" value="Genomic_DNA"/>
</dbReference>
<name>A0ABW2SQZ5_9ACTN</name>
<dbReference type="RefSeq" id="WP_343982881.1">
    <property type="nucleotide sequence ID" value="NZ_BAAAGK010000274.1"/>
</dbReference>
<dbReference type="Proteomes" id="UP001596514">
    <property type="component" value="Unassembled WGS sequence"/>
</dbReference>
<reference evidence="3" key="1">
    <citation type="journal article" date="2019" name="Int. J. Syst. Evol. Microbiol.">
        <title>The Global Catalogue of Microorganisms (GCM) 10K type strain sequencing project: providing services to taxonomists for standard genome sequencing and annotation.</title>
        <authorList>
            <consortium name="The Broad Institute Genomics Platform"/>
            <consortium name="The Broad Institute Genome Sequencing Center for Infectious Disease"/>
            <person name="Wu L."/>
            <person name="Ma J."/>
        </authorList>
    </citation>
    <scope>NUCLEOTIDE SEQUENCE [LARGE SCALE GENOMIC DNA]</scope>
    <source>
        <strain evidence="3">JCM 10083</strain>
    </source>
</reference>
<sequence>MSVGPLIQELRLGLHLSQTDLAHHLATVSGRKTITRETVSKWENEKVTPGPFWRRHLATVLQVPLSSLEAELVKRRTFLVDAVALGIAPLAPAQDKADITEIFASVSGGDAELLGAVQTTYRTDLHLSGLAVRDRPTIYRLVKWMHDGATPVLRVNAAGIIAKSRDLELSDMAAAAMLRDVEVRRLYLSAVAARVGTRTEALIGELSNPRDAGARWCAAVMLQRKSDEAARAALLRALRTEPVRETIRTIGLAIQGEDPCT</sequence>
<comment type="caution">
    <text evidence="2">The sequence shown here is derived from an EMBL/GenBank/DDBJ whole genome shotgun (WGS) entry which is preliminary data.</text>
</comment>
<evidence type="ECO:0000259" key="1">
    <source>
        <dbReference type="PROSITE" id="PS50943"/>
    </source>
</evidence>
<feature type="domain" description="HTH cro/C1-type" evidence="1">
    <location>
        <begin position="7"/>
        <end position="68"/>
    </location>
</feature>
<dbReference type="PROSITE" id="PS50943">
    <property type="entry name" value="HTH_CROC1"/>
    <property type="match status" value="1"/>
</dbReference>
<accession>A0ABW2SQZ5</accession>
<organism evidence="2 3">
    <name type="scientific">Streptosporangium amethystogenes subsp. fukuiense</name>
    <dbReference type="NCBI Taxonomy" id="698418"/>
    <lineage>
        <taxon>Bacteria</taxon>
        <taxon>Bacillati</taxon>
        <taxon>Actinomycetota</taxon>
        <taxon>Actinomycetes</taxon>
        <taxon>Streptosporangiales</taxon>
        <taxon>Streptosporangiaceae</taxon>
        <taxon>Streptosporangium</taxon>
    </lineage>
</organism>
<proteinExistence type="predicted"/>
<dbReference type="Gene3D" id="1.10.260.40">
    <property type="entry name" value="lambda repressor-like DNA-binding domains"/>
    <property type="match status" value="1"/>
</dbReference>